<protein>
    <submittedName>
        <fullName evidence="3">Amidohydrolase</fullName>
    </submittedName>
</protein>
<organism evidence="3 4">
    <name type="scientific">Parasphingopyxis marina</name>
    <dbReference type="NCBI Taxonomy" id="2761622"/>
    <lineage>
        <taxon>Bacteria</taxon>
        <taxon>Pseudomonadati</taxon>
        <taxon>Pseudomonadota</taxon>
        <taxon>Alphaproteobacteria</taxon>
        <taxon>Sphingomonadales</taxon>
        <taxon>Sphingomonadaceae</taxon>
        <taxon>Parasphingopyxis</taxon>
    </lineage>
</organism>
<name>A0A842HX99_9SPHN</name>
<dbReference type="GO" id="GO:0016787">
    <property type="term" value="F:hydrolase activity"/>
    <property type="evidence" value="ECO:0007669"/>
    <property type="project" value="UniProtKB-KW"/>
</dbReference>
<dbReference type="GO" id="GO:0019748">
    <property type="term" value="P:secondary metabolic process"/>
    <property type="evidence" value="ECO:0007669"/>
    <property type="project" value="TreeGrafter"/>
</dbReference>
<dbReference type="InterPro" id="IPR032466">
    <property type="entry name" value="Metal_Hydrolase"/>
</dbReference>
<keyword evidence="4" id="KW-1185">Reference proteome</keyword>
<evidence type="ECO:0000313" key="4">
    <source>
        <dbReference type="Proteomes" id="UP000564378"/>
    </source>
</evidence>
<dbReference type="InterPro" id="IPR006680">
    <property type="entry name" value="Amidohydro-rel"/>
</dbReference>
<dbReference type="InterPro" id="IPR032465">
    <property type="entry name" value="ACMSD"/>
</dbReference>
<comment type="caution">
    <text evidence="3">The sequence shown here is derived from an EMBL/GenBank/DDBJ whole genome shotgun (WGS) entry which is preliminary data.</text>
</comment>
<dbReference type="SUPFAM" id="SSF51556">
    <property type="entry name" value="Metallo-dependent hydrolases"/>
    <property type="match status" value="1"/>
</dbReference>
<evidence type="ECO:0000313" key="3">
    <source>
        <dbReference type="EMBL" id="MBC2777047.1"/>
    </source>
</evidence>
<dbReference type="RefSeq" id="WP_185800280.1">
    <property type="nucleotide sequence ID" value="NZ_JACJVJ010000001.1"/>
</dbReference>
<accession>A0A842HX99</accession>
<dbReference type="PANTHER" id="PTHR21240:SF28">
    <property type="entry name" value="ISO-OROTATE DECARBOXYLASE (EUROFUNG)"/>
    <property type="match status" value="1"/>
</dbReference>
<proteinExistence type="predicted"/>
<reference evidence="3 4" key="1">
    <citation type="submission" date="2020-08" db="EMBL/GenBank/DDBJ databases">
        <title>Draft genome sequence of Parasphingopyxis sp. GrpM-11.</title>
        <authorList>
            <person name="Oh J."/>
            <person name="Roh D.-H."/>
        </authorList>
    </citation>
    <scope>NUCLEOTIDE SEQUENCE [LARGE SCALE GENOMIC DNA]</scope>
    <source>
        <strain evidence="3 4">GrpM-11</strain>
    </source>
</reference>
<keyword evidence="1" id="KW-0456">Lyase</keyword>
<dbReference type="Proteomes" id="UP000564378">
    <property type="component" value="Unassembled WGS sequence"/>
</dbReference>
<keyword evidence="3" id="KW-0378">Hydrolase</keyword>
<dbReference type="AlphaFoldDB" id="A0A842HX99"/>
<feature type="domain" description="Amidohydrolase-related" evidence="2">
    <location>
        <begin position="3"/>
        <end position="322"/>
    </location>
</feature>
<dbReference type="GO" id="GO:0016831">
    <property type="term" value="F:carboxy-lyase activity"/>
    <property type="evidence" value="ECO:0007669"/>
    <property type="project" value="InterPro"/>
</dbReference>
<dbReference type="Gene3D" id="3.20.20.140">
    <property type="entry name" value="Metal-dependent hydrolases"/>
    <property type="match status" value="1"/>
</dbReference>
<dbReference type="GO" id="GO:0005737">
    <property type="term" value="C:cytoplasm"/>
    <property type="evidence" value="ECO:0007669"/>
    <property type="project" value="TreeGrafter"/>
</dbReference>
<evidence type="ECO:0000256" key="1">
    <source>
        <dbReference type="ARBA" id="ARBA00023239"/>
    </source>
</evidence>
<dbReference type="EMBL" id="JACJVJ010000001">
    <property type="protein sequence ID" value="MBC2777047.1"/>
    <property type="molecule type" value="Genomic_DNA"/>
</dbReference>
<gene>
    <name evidence="3" type="ORF">H6P80_05365</name>
</gene>
<dbReference type="Pfam" id="PF04909">
    <property type="entry name" value="Amidohydro_2"/>
    <property type="match status" value="1"/>
</dbReference>
<dbReference type="PANTHER" id="PTHR21240">
    <property type="entry name" value="2-AMINO-3-CARBOXYLMUCONATE-6-SEMIALDEHYDE DECARBOXYLASE"/>
    <property type="match status" value="1"/>
</dbReference>
<evidence type="ECO:0000259" key="2">
    <source>
        <dbReference type="Pfam" id="PF04909"/>
    </source>
</evidence>
<sequence length="327" mass="36634">MIIDSHAHVVLGKADYEKMAKLAGSRNNPKMGTKLPADEISRPVAEGLIAKMDEVGTDVQFISPRPYLQMHSLSPRDVPLFWTRYCNDLIHQHCQMFPDRLKAVAGLPQYRDTSPANCVEELERCVEDLGFIGCILNPDPMEGDGVPPPGLGDPFWYPLYEKLVELDVPALIHSAGCCHPRESYTLKFINEGSVAVMSLLQSDVFKDFPTLKIVISHGGGAIPYQIGRFRAGAWRRGREFDEELRQLYFDTCLYSEEGLELLFKIVGPDNCMFGTERPGTGSVKSPHWGHDLDDLKPVIERIDFLSAEDKAKIFEGTARKVYTKAFG</sequence>